<gene>
    <name evidence="1" type="ORF">BZL54_35525</name>
</gene>
<organism evidence="1 2">
    <name type="scientific">Burkholderia ubonensis subsp. mesacidophila</name>
    <dbReference type="NCBI Taxonomy" id="265293"/>
    <lineage>
        <taxon>Bacteria</taxon>
        <taxon>Pseudomonadati</taxon>
        <taxon>Pseudomonadota</taxon>
        <taxon>Betaproteobacteria</taxon>
        <taxon>Burkholderiales</taxon>
        <taxon>Burkholderiaceae</taxon>
        <taxon>Burkholderia</taxon>
        <taxon>Burkholderia cepacia complex</taxon>
    </lineage>
</organism>
<reference evidence="1 2" key="1">
    <citation type="submission" date="2017-01" db="EMBL/GenBank/DDBJ databases">
        <title>Whole-Genome Shotgun Sequencing of Two beta-Proteobacterial Species in Search of the Bulgecin Biosynthetic Cluster.</title>
        <authorList>
            <person name="Horsman M.E."/>
            <person name="Marous D.R."/>
            <person name="Li R."/>
            <person name="Oliver R.A."/>
            <person name="Byun B."/>
            <person name="Emrich S.J."/>
            <person name="Boggess B."/>
            <person name="Townsend C.A."/>
            <person name="Mobashery S."/>
        </authorList>
    </citation>
    <scope>NUCLEOTIDE SEQUENCE [LARGE SCALE GENOMIC DNA]</scope>
    <source>
        <strain evidence="1 2">ATCC 31433</strain>
    </source>
</reference>
<sequence length="255" mass="28317">MPNATFPFAIDDFLASVVEAFKASGDARSIATLVEGQCEAVVWDSDFGIYAWRLFIALPVQLFYAMSEEERAATQASIESAASPFFAATPGDALQAVVITPKVQQATANWRDDAIRFVKGEGVTNQGRVRSDNIASKQHRGLLFRSKPEITLFEALTRAKLAVAPLPVFVRIGKAYNRLEPDFVVVYKGLTFVVEVDGDTYHRELPAEADKRLIPLTYEGVEVRRIKASDLETNASADLVVRELIEFMARRKESR</sequence>
<dbReference type="AlphaFoldDB" id="A0A2A4EKJ1"/>
<dbReference type="GeneID" id="69001942"/>
<dbReference type="EMBL" id="MTZU01000132">
    <property type="protein sequence ID" value="PCE21543.1"/>
    <property type="molecule type" value="Genomic_DNA"/>
</dbReference>
<accession>A0A2A4EKJ1</accession>
<comment type="caution">
    <text evidence="1">The sequence shown here is derived from an EMBL/GenBank/DDBJ whole genome shotgun (WGS) entry which is preliminary data.</text>
</comment>
<evidence type="ECO:0000313" key="2">
    <source>
        <dbReference type="Proteomes" id="UP000217994"/>
    </source>
</evidence>
<evidence type="ECO:0000313" key="1">
    <source>
        <dbReference type="EMBL" id="PCE21543.1"/>
    </source>
</evidence>
<evidence type="ECO:0008006" key="3">
    <source>
        <dbReference type="Google" id="ProtNLM"/>
    </source>
</evidence>
<proteinExistence type="predicted"/>
<dbReference type="Proteomes" id="UP000217994">
    <property type="component" value="Unassembled WGS sequence"/>
</dbReference>
<name>A0A2A4EKJ1_9BURK</name>
<dbReference type="RefSeq" id="WP_084906639.1">
    <property type="nucleotide sequence ID" value="NZ_CP020737.1"/>
</dbReference>
<protein>
    <recommendedName>
        <fullName evidence="3">DUF559 domain-containing protein</fullName>
    </recommendedName>
</protein>